<dbReference type="InterPro" id="IPR001911">
    <property type="entry name" value="Ribosomal_bS21"/>
</dbReference>
<comment type="caution">
    <text evidence="8">The sequence shown here is derived from an EMBL/GenBank/DDBJ whole genome shotgun (WGS) entry which is preliminary data.</text>
</comment>
<dbReference type="Gene3D" id="1.20.5.1150">
    <property type="entry name" value="Ribosomal protein S8"/>
    <property type="match status" value="1"/>
</dbReference>
<evidence type="ECO:0000256" key="4">
    <source>
        <dbReference type="ARBA" id="ARBA00035135"/>
    </source>
</evidence>
<dbReference type="GO" id="GO:0003735">
    <property type="term" value="F:structural constituent of ribosome"/>
    <property type="evidence" value="ECO:0007669"/>
    <property type="project" value="InterPro"/>
</dbReference>
<feature type="region of interest" description="Disordered" evidence="7">
    <location>
        <begin position="35"/>
        <end position="60"/>
    </location>
</feature>
<evidence type="ECO:0000256" key="3">
    <source>
        <dbReference type="ARBA" id="ARBA00023274"/>
    </source>
</evidence>
<name>A0A0L0MIL1_9MOLU</name>
<dbReference type="HAMAP" id="MF_00358">
    <property type="entry name" value="Ribosomal_bS21"/>
    <property type="match status" value="1"/>
</dbReference>
<keyword evidence="2 5" id="KW-0689">Ribosomal protein</keyword>
<evidence type="ECO:0000313" key="8">
    <source>
        <dbReference type="EMBL" id="KND62532.1"/>
    </source>
</evidence>
<feature type="compositionally biased region" description="Basic residues" evidence="7">
    <location>
        <begin position="49"/>
        <end position="60"/>
    </location>
</feature>
<dbReference type="Proteomes" id="UP000037086">
    <property type="component" value="Unassembled WGS sequence"/>
</dbReference>
<dbReference type="Pfam" id="PF01165">
    <property type="entry name" value="Ribosomal_S21"/>
    <property type="match status" value="1"/>
</dbReference>
<dbReference type="PRINTS" id="PR00976">
    <property type="entry name" value="RIBOSOMALS21"/>
</dbReference>
<sequence>MIQMPKTVVRKEENIDETLRRFKRDVSKSGNLTQARKKEYYIKPSTERKNRKKILKNRKY</sequence>
<proteinExistence type="inferred from homology"/>
<dbReference type="InterPro" id="IPR038380">
    <property type="entry name" value="Ribosomal_bS21_sf"/>
</dbReference>
<protein>
    <recommendedName>
        <fullName evidence="4 5">Small ribosomal subunit protein bS21</fullName>
    </recommendedName>
</protein>
<feature type="compositionally biased region" description="Basic and acidic residues" evidence="7">
    <location>
        <begin position="36"/>
        <end position="48"/>
    </location>
</feature>
<dbReference type="PATRIC" id="fig|198422.3.peg.267"/>
<gene>
    <name evidence="5 8" type="primary">rpsU</name>
    <name evidence="8" type="ORF">AlmWB_02730</name>
</gene>
<dbReference type="AlphaFoldDB" id="A0A0L0MIL1"/>
<dbReference type="EMBL" id="JPSQ01000059">
    <property type="protein sequence ID" value="KND62532.1"/>
    <property type="molecule type" value="Genomic_DNA"/>
</dbReference>
<dbReference type="GO" id="GO:0006412">
    <property type="term" value="P:translation"/>
    <property type="evidence" value="ECO:0007669"/>
    <property type="project" value="UniProtKB-UniRule"/>
</dbReference>
<evidence type="ECO:0000256" key="6">
    <source>
        <dbReference type="RuleBase" id="RU000667"/>
    </source>
</evidence>
<reference evidence="8 9" key="1">
    <citation type="journal article" date="2015" name="BMC Microbiol.">
        <title>'Candidatus Phytoplasma phoenicium' associated with almond witches'-broom disease: from draft genome to genetic diversity among strain populations.</title>
        <authorList>
            <person name="Quaglino F."/>
            <person name="Kube M."/>
            <person name="Jawhari M."/>
            <person name="Abou-Jawdah Y."/>
            <person name="Siewert C."/>
            <person name="Choueiri E."/>
            <person name="Sobh H."/>
            <person name="Casati P."/>
            <person name="Tedeschi R."/>
            <person name="Molino Lova M."/>
            <person name="Alma A."/>
            <person name="Bianco P.A."/>
        </authorList>
    </citation>
    <scope>NUCLEOTIDE SEQUENCE [LARGE SCALE GENOMIC DNA]</scope>
    <source>
        <strain evidence="8 9">SA213</strain>
    </source>
</reference>
<evidence type="ECO:0000256" key="1">
    <source>
        <dbReference type="ARBA" id="ARBA00006640"/>
    </source>
</evidence>
<evidence type="ECO:0000313" key="9">
    <source>
        <dbReference type="Proteomes" id="UP000037086"/>
    </source>
</evidence>
<dbReference type="GO" id="GO:0005840">
    <property type="term" value="C:ribosome"/>
    <property type="evidence" value="ECO:0007669"/>
    <property type="project" value="UniProtKB-KW"/>
</dbReference>
<evidence type="ECO:0000256" key="2">
    <source>
        <dbReference type="ARBA" id="ARBA00022980"/>
    </source>
</evidence>
<keyword evidence="3 5" id="KW-0687">Ribonucleoprotein</keyword>
<dbReference type="NCBIfam" id="TIGR00030">
    <property type="entry name" value="S21p"/>
    <property type="match status" value="1"/>
</dbReference>
<organism evidence="8 9">
    <name type="scientific">Candidatus Phytoplasma phoenicium</name>
    <dbReference type="NCBI Taxonomy" id="198422"/>
    <lineage>
        <taxon>Bacteria</taxon>
        <taxon>Bacillati</taxon>
        <taxon>Mycoplasmatota</taxon>
        <taxon>Mollicutes</taxon>
        <taxon>Acholeplasmatales</taxon>
        <taxon>Acholeplasmataceae</taxon>
        <taxon>Candidatus Phytoplasma</taxon>
        <taxon>16SrIX (Pigeon pea witches'-broom group)</taxon>
    </lineage>
</organism>
<evidence type="ECO:0000256" key="5">
    <source>
        <dbReference type="HAMAP-Rule" id="MF_00358"/>
    </source>
</evidence>
<accession>A0A0L0MIL1</accession>
<comment type="similarity">
    <text evidence="1 5 6">Belongs to the bacterial ribosomal protein bS21 family.</text>
</comment>
<keyword evidence="9" id="KW-1185">Reference proteome</keyword>
<evidence type="ECO:0000256" key="7">
    <source>
        <dbReference type="SAM" id="MobiDB-lite"/>
    </source>
</evidence>
<dbReference type="GO" id="GO:1990904">
    <property type="term" value="C:ribonucleoprotein complex"/>
    <property type="evidence" value="ECO:0007669"/>
    <property type="project" value="UniProtKB-KW"/>
</dbReference>